<comment type="function">
    <text evidence="7">Essential cell division protein. May link together the upstream cell division proteins, which are predominantly cytoplasmic, with the downstream cell division proteins, which are predominantly periplasmic.</text>
</comment>
<dbReference type="HAMAP" id="MF_00599">
    <property type="entry name" value="FtsB"/>
    <property type="match status" value="1"/>
</dbReference>
<evidence type="ECO:0000256" key="7">
    <source>
        <dbReference type="HAMAP-Rule" id="MF_00599"/>
    </source>
</evidence>
<evidence type="ECO:0000256" key="1">
    <source>
        <dbReference type="ARBA" id="ARBA00022475"/>
    </source>
</evidence>
<evidence type="ECO:0000313" key="8">
    <source>
        <dbReference type="EMBL" id="BAP54658.1"/>
    </source>
</evidence>
<keyword evidence="7" id="KW-0997">Cell inner membrane</keyword>
<feature type="topological domain" description="Cytoplasmic" evidence="7">
    <location>
        <begin position="1"/>
        <end position="3"/>
    </location>
</feature>
<organism evidence="8 9">
    <name type="scientific">Thioploca ingrica</name>
    <dbReference type="NCBI Taxonomy" id="40754"/>
    <lineage>
        <taxon>Bacteria</taxon>
        <taxon>Pseudomonadati</taxon>
        <taxon>Pseudomonadota</taxon>
        <taxon>Gammaproteobacteria</taxon>
        <taxon>Thiotrichales</taxon>
        <taxon>Thiotrichaceae</taxon>
        <taxon>Thioploca</taxon>
    </lineage>
</organism>
<dbReference type="GO" id="GO:0030428">
    <property type="term" value="C:cell septum"/>
    <property type="evidence" value="ECO:0007669"/>
    <property type="project" value="TreeGrafter"/>
</dbReference>
<evidence type="ECO:0000256" key="5">
    <source>
        <dbReference type="ARBA" id="ARBA00023136"/>
    </source>
</evidence>
<dbReference type="EMBL" id="AP014633">
    <property type="protein sequence ID" value="BAP54658.1"/>
    <property type="molecule type" value="Genomic_DNA"/>
</dbReference>
<name>A0A090AAU9_9GAMM</name>
<proteinExistence type="inferred from homology"/>
<sequence length="91" mass="10669">MLKIGLAMSLFLTTIYLQYQFWFGQGGYHEYHTLQQAIKQQQQENTRLETRNQALAAEVADLKQNLAAVEEQARMKLGMIKRDEVFYQIVE</sequence>
<evidence type="ECO:0000256" key="3">
    <source>
        <dbReference type="ARBA" id="ARBA00022692"/>
    </source>
</evidence>
<dbReference type="NCBIfam" id="NF002058">
    <property type="entry name" value="PRK00888.1"/>
    <property type="match status" value="1"/>
</dbReference>
<evidence type="ECO:0000313" key="9">
    <source>
        <dbReference type="Proteomes" id="UP000031623"/>
    </source>
</evidence>
<dbReference type="GO" id="GO:0043093">
    <property type="term" value="P:FtsZ-dependent cytokinesis"/>
    <property type="evidence" value="ECO:0007669"/>
    <property type="project" value="UniProtKB-UniRule"/>
</dbReference>
<keyword evidence="3 7" id="KW-0812">Transmembrane</keyword>
<gene>
    <name evidence="7" type="primary">ftsB</name>
    <name evidence="8" type="ORF">THII_0361</name>
</gene>
<keyword evidence="5 7" id="KW-0472">Membrane</keyword>
<dbReference type="OrthoDB" id="7061211at2"/>
<dbReference type="HOGENOM" id="CLU_134863_5_1_6"/>
<comment type="subcellular location">
    <subcellularLocation>
        <location evidence="7">Cell inner membrane</location>
        <topology evidence="7">Single-pass type II membrane protein</topology>
    </subcellularLocation>
    <text evidence="7">Localizes to the division septum.</text>
</comment>
<dbReference type="GO" id="GO:0032153">
    <property type="term" value="C:cell division site"/>
    <property type="evidence" value="ECO:0007669"/>
    <property type="project" value="UniProtKB-UniRule"/>
</dbReference>
<dbReference type="Pfam" id="PF04977">
    <property type="entry name" value="DivIC"/>
    <property type="match status" value="1"/>
</dbReference>
<keyword evidence="6 7" id="KW-0131">Cell cycle</keyword>
<protein>
    <recommendedName>
        <fullName evidence="7">Cell division protein FtsB</fullName>
    </recommendedName>
</protein>
<keyword evidence="1 7" id="KW-1003">Cell membrane</keyword>
<dbReference type="PANTHER" id="PTHR37485:SF1">
    <property type="entry name" value="CELL DIVISION PROTEIN FTSB"/>
    <property type="match status" value="1"/>
</dbReference>
<feature type="coiled-coil region" evidence="7">
    <location>
        <begin position="31"/>
        <end position="72"/>
    </location>
</feature>
<keyword evidence="2 7" id="KW-0132">Cell division</keyword>
<keyword evidence="4 7" id="KW-1133">Transmembrane helix</keyword>
<keyword evidence="9" id="KW-1185">Reference proteome</keyword>
<comment type="similarity">
    <text evidence="7">Belongs to the FtsB family.</text>
</comment>
<dbReference type="InterPro" id="IPR007060">
    <property type="entry name" value="FtsL/DivIC"/>
</dbReference>
<comment type="subunit">
    <text evidence="7">Part of a complex composed of FtsB, FtsL and FtsQ.</text>
</comment>
<dbReference type="GO" id="GO:0005886">
    <property type="term" value="C:plasma membrane"/>
    <property type="evidence" value="ECO:0007669"/>
    <property type="project" value="UniProtKB-SubCell"/>
</dbReference>
<evidence type="ECO:0000256" key="6">
    <source>
        <dbReference type="ARBA" id="ARBA00023306"/>
    </source>
</evidence>
<dbReference type="InterPro" id="IPR023081">
    <property type="entry name" value="Cell_div_FtsB"/>
</dbReference>
<reference evidence="8" key="1">
    <citation type="journal article" date="2014" name="ISME J.">
        <title>Ecophysiology of Thioploca ingrica as revealed by the complete genome sequence supplemented with proteomic evidence.</title>
        <authorList>
            <person name="Kojima H."/>
            <person name="Ogura Y."/>
            <person name="Yamamoto N."/>
            <person name="Togashi T."/>
            <person name="Mori H."/>
            <person name="Watanabe T."/>
            <person name="Nemoto F."/>
            <person name="Kurokawa K."/>
            <person name="Hayashi T."/>
            <person name="Fukui M."/>
        </authorList>
    </citation>
    <scope>NUCLEOTIDE SEQUENCE [LARGE SCALE GENOMIC DNA]</scope>
</reference>
<accession>A0A090AAU9</accession>
<dbReference type="PANTHER" id="PTHR37485">
    <property type="entry name" value="CELL DIVISION PROTEIN FTSB"/>
    <property type="match status" value="1"/>
</dbReference>
<dbReference type="KEGG" id="tig:THII_0361"/>
<evidence type="ECO:0000256" key="4">
    <source>
        <dbReference type="ARBA" id="ARBA00022989"/>
    </source>
</evidence>
<evidence type="ECO:0000256" key="2">
    <source>
        <dbReference type="ARBA" id="ARBA00022618"/>
    </source>
</evidence>
<dbReference type="STRING" id="40754.THII_0361"/>
<keyword evidence="7" id="KW-0175">Coiled coil</keyword>
<dbReference type="Proteomes" id="UP000031623">
    <property type="component" value="Chromosome"/>
</dbReference>
<feature type="topological domain" description="Periplasmic" evidence="7">
    <location>
        <begin position="24"/>
        <end position="91"/>
    </location>
</feature>
<dbReference type="AlphaFoldDB" id="A0A090AAU9"/>